<dbReference type="Pfam" id="PF08386">
    <property type="entry name" value="Abhydrolase_4"/>
    <property type="match status" value="1"/>
</dbReference>
<dbReference type="Proteomes" id="UP000067626">
    <property type="component" value="Chromosome"/>
</dbReference>
<evidence type="ECO:0000259" key="5">
    <source>
        <dbReference type="Pfam" id="PF00561"/>
    </source>
</evidence>
<feature type="chain" id="PRO_5005459295" description="AB hydrolase-1 domain-containing protein" evidence="4">
    <location>
        <begin position="27"/>
        <end position="562"/>
    </location>
</feature>
<reference evidence="7 8" key="1">
    <citation type="submission" date="2015-07" db="EMBL/GenBank/DDBJ databases">
        <title>Genome analysis of myxobacterium Chondromyces crocatus Cm c5 reveals a high potential for natural compound synthesis and the genetic basis for the loss of fruiting body formation.</title>
        <authorList>
            <person name="Zaburannyi N."/>
            <person name="Bunk B."/>
            <person name="Maier J."/>
            <person name="Overmann J."/>
            <person name="Mueller R."/>
        </authorList>
    </citation>
    <scope>NUCLEOTIDE SEQUENCE [LARGE SCALE GENOMIC DNA]</scope>
    <source>
        <strain evidence="7 8">Cm c5</strain>
    </source>
</reference>
<dbReference type="GO" id="GO:0016787">
    <property type="term" value="F:hydrolase activity"/>
    <property type="evidence" value="ECO:0007669"/>
    <property type="project" value="UniProtKB-KW"/>
</dbReference>
<proteinExistence type="inferred from homology"/>
<evidence type="ECO:0000256" key="3">
    <source>
        <dbReference type="ARBA" id="ARBA00022801"/>
    </source>
</evidence>
<dbReference type="PATRIC" id="fig|52.7.peg.3421"/>
<accession>A0A0K1EE46</accession>
<evidence type="ECO:0000256" key="2">
    <source>
        <dbReference type="ARBA" id="ARBA00022729"/>
    </source>
</evidence>
<dbReference type="InterPro" id="IPR013595">
    <property type="entry name" value="Pept_S33_TAP-like_C"/>
</dbReference>
<evidence type="ECO:0000313" key="7">
    <source>
        <dbReference type="EMBL" id="AKT38967.1"/>
    </source>
</evidence>
<name>A0A0K1EE46_CHOCO</name>
<keyword evidence="8" id="KW-1185">Reference proteome</keyword>
<gene>
    <name evidence="7" type="ORF">CMC5_031140</name>
</gene>
<dbReference type="KEGG" id="ccro:CMC5_031140"/>
<dbReference type="PANTHER" id="PTHR43248">
    <property type="entry name" value="2-SUCCINYL-6-HYDROXY-2,4-CYCLOHEXADIENE-1-CARBOXYLATE SYNTHASE"/>
    <property type="match status" value="1"/>
</dbReference>
<keyword evidence="2 4" id="KW-0732">Signal</keyword>
<protein>
    <recommendedName>
        <fullName evidence="9">AB hydrolase-1 domain-containing protein</fullName>
    </recommendedName>
</protein>
<evidence type="ECO:0000256" key="1">
    <source>
        <dbReference type="ARBA" id="ARBA00010088"/>
    </source>
</evidence>
<sequence>MVRTGARHWLGVMVSMACVAMGTGCAEDKEEAEPRPTPPLANEPETIAWGACPAFFQTECATVELPLHHDRPDGEKLPVFVARRASGRPDATQLWLLNGGPGGSGADFYEIIDVMAEYLPDFDIYTLDHRGVGQSARLTCPAESAGSPGGAGILATEWEGCFQHLDETWGDGLSAFTTSEAARDLGALIARTRAPEQRAMVWGVSYGTYWALRYLQLFPEQPTAVVLDSVVSPGVQHLSRFDEQYDPVGREVAAACAADPACAARLGDDPWARIETLYEQLDAGHCGLLGLDRPLVRSTLAFLVRGIVSRRAIMPTIHRMLRCNAADQAALGHLYSYLFGEPAEGRGFSQILQNHVSLSELWEVPTPSNETLQARADAALFSPDLGPWFADVNEVWPRYARDEFVDRWPETDVPILMLNGTMDPQTPIETARVAGERLRGPGQTFVAIPRMVHGVLLMPSPASATLSCGAALTFDFLKDPGAAPDTSCVDELPPIDFELSEELSMILFGTEDAWGDGPPQRNDAASRAVGVGAARLDREAISRRLREVRPLGEDLVRRRSLR</sequence>
<dbReference type="Pfam" id="PF00561">
    <property type="entry name" value="Abhydrolase_1"/>
    <property type="match status" value="1"/>
</dbReference>
<evidence type="ECO:0008006" key="9">
    <source>
        <dbReference type="Google" id="ProtNLM"/>
    </source>
</evidence>
<organism evidence="7 8">
    <name type="scientific">Chondromyces crocatus</name>
    <dbReference type="NCBI Taxonomy" id="52"/>
    <lineage>
        <taxon>Bacteria</taxon>
        <taxon>Pseudomonadati</taxon>
        <taxon>Myxococcota</taxon>
        <taxon>Polyangia</taxon>
        <taxon>Polyangiales</taxon>
        <taxon>Polyangiaceae</taxon>
        <taxon>Chondromyces</taxon>
    </lineage>
</organism>
<comment type="similarity">
    <text evidence="1">Belongs to the peptidase S33 family.</text>
</comment>
<dbReference type="PROSITE" id="PS51257">
    <property type="entry name" value="PROKAR_LIPOPROTEIN"/>
    <property type="match status" value="1"/>
</dbReference>
<feature type="domain" description="AB hydrolase-1" evidence="5">
    <location>
        <begin position="96"/>
        <end position="247"/>
    </location>
</feature>
<dbReference type="InterPro" id="IPR000073">
    <property type="entry name" value="AB_hydrolase_1"/>
</dbReference>
<dbReference type="InterPro" id="IPR051601">
    <property type="entry name" value="Serine_prot/Carboxylest_S33"/>
</dbReference>
<dbReference type="InterPro" id="IPR029058">
    <property type="entry name" value="AB_hydrolase_fold"/>
</dbReference>
<dbReference type="STRING" id="52.CMC5_031140"/>
<keyword evidence="3" id="KW-0378">Hydrolase</keyword>
<feature type="domain" description="Peptidase S33 tripeptidyl aminopeptidase-like C-terminal" evidence="6">
    <location>
        <begin position="395"/>
        <end position="457"/>
    </location>
</feature>
<dbReference type="EMBL" id="CP012159">
    <property type="protein sequence ID" value="AKT38967.1"/>
    <property type="molecule type" value="Genomic_DNA"/>
</dbReference>
<dbReference type="SUPFAM" id="SSF53474">
    <property type="entry name" value="alpha/beta-Hydrolases"/>
    <property type="match status" value="1"/>
</dbReference>
<dbReference type="AlphaFoldDB" id="A0A0K1EE46"/>
<dbReference type="PANTHER" id="PTHR43248:SF29">
    <property type="entry name" value="TRIPEPTIDYL AMINOPEPTIDASE"/>
    <property type="match status" value="1"/>
</dbReference>
<feature type="signal peptide" evidence="4">
    <location>
        <begin position="1"/>
        <end position="26"/>
    </location>
</feature>
<evidence type="ECO:0000256" key="4">
    <source>
        <dbReference type="SAM" id="SignalP"/>
    </source>
</evidence>
<evidence type="ECO:0000313" key="8">
    <source>
        <dbReference type="Proteomes" id="UP000067626"/>
    </source>
</evidence>
<dbReference type="Gene3D" id="3.40.50.1820">
    <property type="entry name" value="alpha/beta hydrolase"/>
    <property type="match status" value="1"/>
</dbReference>
<evidence type="ECO:0000259" key="6">
    <source>
        <dbReference type="Pfam" id="PF08386"/>
    </source>
</evidence>